<dbReference type="Proteomes" id="UP000570514">
    <property type="component" value="Unassembled WGS sequence"/>
</dbReference>
<evidence type="ECO:0000256" key="2">
    <source>
        <dbReference type="ARBA" id="ARBA00005722"/>
    </source>
</evidence>
<comment type="caution">
    <text evidence="7">The sequence shown here is derived from an EMBL/GenBank/DDBJ whole genome shotgun (WGS) entry which is preliminary data.</text>
</comment>
<dbReference type="PANTHER" id="PTHR38776:SF1">
    <property type="entry name" value="MLTA-INTERACTING PROTEIN-RELATED"/>
    <property type="match status" value="1"/>
</dbReference>
<comment type="subcellular location">
    <subcellularLocation>
        <location evidence="1">Cell outer membrane</location>
    </subcellularLocation>
</comment>
<protein>
    <submittedName>
        <fullName evidence="7">Outer membrane scaffolding protein for murein synthesis (MipA/OmpV family)</fullName>
    </submittedName>
</protein>
<dbReference type="EMBL" id="JAASRM010000001">
    <property type="protein sequence ID" value="NIK87673.1"/>
    <property type="molecule type" value="Genomic_DNA"/>
</dbReference>
<feature type="chain" id="PRO_5032309458" evidence="6">
    <location>
        <begin position="26"/>
        <end position="266"/>
    </location>
</feature>
<dbReference type="AlphaFoldDB" id="A0A846MWF1"/>
<proteinExistence type="inferred from homology"/>
<evidence type="ECO:0000256" key="5">
    <source>
        <dbReference type="ARBA" id="ARBA00023237"/>
    </source>
</evidence>
<keyword evidence="4" id="KW-0472">Membrane</keyword>
<organism evidence="7 8">
    <name type="scientific">Rhizomicrobium palustre</name>
    <dbReference type="NCBI Taxonomy" id="189966"/>
    <lineage>
        <taxon>Bacteria</taxon>
        <taxon>Pseudomonadati</taxon>
        <taxon>Pseudomonadota</taxon>
        <taxon>Alphaproteobacteria</taxon>
        <taxon>Micropepsales</taxon>
        <taxon>Micropepsaceae</taxon>
        <taxon>Rhizomicrobium</taxon>
    </lineage>
</organism>
<keyword evidence="8" id="KW-1185">Reference proteome</keyword>
<feature type="signal peptide" evidence="6">
    <location>
        <begin position="1"/>
        <end position="25"/>
    </location>
</feature>
<evidence type="ECO:0000256" key="4">
    <source>
        <dbReference type="ARBA" id="ARBA00023136"/>
    </source>
</evidence>
<dbReference type="Pfam" id="PF06629">
    <property type="entry name" value="MipA"/>
    <property type="match status" value="1"/>
</dbReference>
<comment type="similarity">
    <text evidence="2">Belongs to the MipA/OmpV family.</text>
</comment>
<evidence type="ECO:0000256" key="3">
    <source>
        <dbReference type="ARBA" id="ARBA00022729"/>
    </source>
</evidence>
<dbReference type="PANTHER" id="PTHR38776">
    <property type="entry name" value="MLTA-INTERACTING PROTEIN-RELATED"/>
    <property type="match status" value="1"/>
</dbReference>
<dbReference type="GO" id="GO:0009279">
    <property type="term" value="C:cell outer membrane"/>
    <property type="evidence" value="ECO:0007669"/>
    <property type="project" value="UniProtKB-SubCell"/>
</dbReference>
<sequence>MPFHLSARLSCGAILLICGAIPAAAAEPASTGAFDISAGAGVMMRPTYLGSDRYRASPLPLLSVKWNDMVSLDPSGLRLYQRLGGFTAGIGLTYDGGRDEKDPGGISFRGGDGRLKGMGKIGTAVGYQLFASYTLGRITFDANATKYDGSQNKGLLVRAGAELPIRLNEHFTIIPHGGASWANDRYMRTFFGVSSEQALHSNFARYDAESGFLGGTVGLRLHYRFDNHWFAVGDASTTFLAGDAKKSPISFSDTATIATLAIGYHF</sequence>
<dbReference type="RefSeq" id="WP_167081498.1">
    <property type="nucleotide sequence ID" value="NZ_BAAADC010000001.1"/>
</dbReference>
<gene>
    <name evidence="7" type="ORF">FHS83_000991</name>
</gene>
<keyword evidence="3 6" id="KW-0732">Signal</keyword>
<reference evidence="7 8" key="1">
    <citation type="submission" date="2020-03" db="EMBL/GenBank/DDBJ databases">
        <title>Genomic Encyclopedia of Type Strains, Phase IV (KMG-IV): sequencing the most valuable type-strain genomes for metagenomic binning, comparative biology and taxonomic classification.</title>
        <authorList>
            <person name="Goeker M."/>
        </authorList>
    </citation>
    <scope>NUCLEOTIDE SEQUENCE [LARGE SCALE GENOMIC DNA]</scope>
    <source>
        <strain evidence="7 8">DSM 19867</strain>
    </source>
</reference>
<name>A0A846MWF1_9PROT</name>
<evidence type="ECO:0000313" key="8">
    <source>
        <dbReference type="Proteomes" id="UP000570514"/>
    </source>
</evidence>
<evidence type="ECO:0000313" key="7">
    <source>
        <dbReference type="EMBL" id="NIK87673.1"/>
    </source>
</evidence>
<evidence type="ECO:0000256" key="6">
    <source>
        <dbReference type="SAM" id="SignalP"/>
    </source>
</evidence>
<dbReference type="InterPro" id="IPR010583">
    <property type="entry name" value="MipA"/>
</dbReference>
<evidence type="ECO:0000256" key="1">
    <source>
        <dbReference type="ARBA" id="ARBA00004442"/>
    </source>
</evidence>
<accession>A0A846MWF1</accession>
<keyword evidence="5" id="KW-0998">Cell outer membrane</keyword>